<evidence type="ECO:0000256" key="6">
    <source>
        <dbReference type="RuleBase" id="RU361228"/>
    </source>
</evidence>
<evidence type="ECO:0000313" key="8">
    <source>
        <dbReference type="Proteomes" id="UP000663868"/>
    </source>
</evidence>
<sequence>MPIDGYEDMPLVPLDIAVEPLVSSISGIHIYAYSATERCKNPPADDLTIDESASIMLYSMGWKSGNKTFHVILNEILKSADKNKLEPWLLYLKLFFTALSHLPSTRRQVYRGIKLDLSKEYPVGETIVWSGFSSCTTSIDFVQSELFLGTTGPRTIFSITCYFGKDIGNHSYYSSENETVIFPPTQFKVIDCLNQGNGLHIIQLQEIQPCFSHLHAPVFSSISKKPSSKSTFNSIIDHNTKWKQRGVTLTKRNSRGPKPDCLYLPYGVYVDDNQTIYIADHGNNRIMAWKYGATSGQLIAGGNGSGFNGSGCETNQLNKPINVVVDRRRNHVFISDSGNMRVVRWPCENGTNGEVIISNISCRGLGIDNNGDLYVSDWKKNEVRRWKQGETEGAMVAGGNGEGDRLNQLNFPADIVVDDDYSLYVLDGRNNRVMKWMKGAKEGIVVAGGRDDPTQFPCYKGLVVDHMGTVYVAETRAHRILRWCKRTSQWDVIIGQTEQRHENEIEWPEDLSMDREGNFYVVEYYRHRLQRFDVET</sequence>
<dbReference type="Proteomes" id="UP000663868">
    <property type="component" value="Unassembled WGS sequence"/>
</dbReference>
<dbReference type="PANTHER" id="PTHR24104">
    <property type="entry name" value="E3 UBIQUITIN-PROTEIN LIGASE NHLRC1-RELATED"/>
    <property type="match status" value="1"/>
</dbReference>
<dbReference type="InterPro" id="IPR050952">
    <property type="entry name" value="TRIM-NHL_E3_ligases"/>
</dbReference>
<dbReference type="EC" id="2.4.2.31" evidence="6"/>
<dbReference type="InterPro" id="IPR011042">
    <property type="entry name" value="6-blade_b-propeller_TolB-like"/>
</dbReference>
<dbReference type="Gene3D" id="3.90.176.10">
    <property type="entry name" value="Toxin ADP-ribosyltransferase, Chain A, domain 1"/>
    <property type="match status" value="1"/>
</dbReference>
<dbReference type="Pfam" id="PF01129">
    <property type="entry name" value="ART"/>
    <property type="match status" value="1"/>
</dbReference>
<comment type="similarity">
    <text evidence="1 6">Belongs to the Arg-specific ADP-ribosyltransferase family.</text>
</comment>
<dbReference type="PANTHER" id="PTHR24104:SF25">
    <property type="entry name" value="PROTEIN LIN-41"/>
    <property type="match status" value="1"/>
</dbReference>
<evidence type="ECO:0000256" key="4">
    <source>
        <dbReference type="ARBA" id="ARBA00022695"/>
    </source>
</evidence>
<dbReference type="Gene3D" id="2.120.10.30">
    <property type="entry name" value="TolB, C-terminal domain"/>
    <property type="match status" value="2"/>
</dbReference>
<dbReference type="GO" id="GO:0106274">
    <property type="term" value="F:NAD+-protein-arginine ADP-ribosyltransferase activity"/>
    <property type="evidence" value="ECO:0007669"/>
    <property type="project" value="UniProtKB-EC"/>
</dbReference>
<evidence type="ECO:0000256" key="2">
    <source>
        <dbReference type="ARBA" id="ARBA00022676"/>
    </source>
</evidence>
<dbReference type="SUPFAM" id="SSF101898">
    <property type="entry name" value="NHL repeat"/>
    <property type="match status" value="1"/>
</dbReference>
<gene>
    <name evidence="7" type="ORF">KXQ929_LOCUS42237</name>
</gene>
<comment type="catalytic activity">
    <reaction evidence="5 6">
        <text>L-arginyl-[protein] + NAD(+) = N(omega)-(ADP-D-ribosyl)-L-arginyl-[protein] + nicotinamide + H(+)</text>
        <dbReference type="Rhea" id="RHEA:19149"/>
        <dbReference type="Rhea" id="RHEA-COMP:10532"/>
        <dbReference type="Rhea" id="RHEA-COMP:15087"/>
        <dbReference type="ChEBI" id="CHEBI:15378"/>
        <dbReference type="ChEBI" id="CHEBI:17154"/>
        <dbReference type="ChEBI" id="CHEBI:29965"/>
        <dbReference type="ChEBI" id="CHEBI:57540"/>
        <dbReference type="ChEBI" id="CHEBI:142554"/>
        <dbReference type="EC" id="2.4.2.31"/>
    </reaction>
</comment>
<name>A0A820E2X3_9BILA</name>
<proteinExistence type="inferred from homology"/>
<evidence type="ECO:0000256" key="1">
    <source>
        <dbReference type="ARBA" id="ARBA00009558"/>
    </source>
</evidence>
<comment type="caution">
    <text evidence="7">The sequence shown here is derived from an EMBL/GenBank/DDBJ whole genome shotgun (WGS) entry which is preliminary data.</text>
</comment>
<dbReference type="GO" id="GO:0008270">
    <property type="term" value="F:zinc ion binding"/>
    <property type="evidence" value="ECO:0007669"/>
    <property type="project" value="UniProtKB-KW"/>
</dbReference>
<keyword evidence="3 6" id="KW-0808">Transferase</keyword>
<dbReference type="AlphaFoldDB" id="A0A820E2X3"/>
<evidence type="ECO:0000256" key="3">
    <source>
        <dbReference type="ARBA" id="ARBA00022679"/>
    </source>
</evidence>
<dbReference type="GO" id="GO:0016779">
    <property type="term" value="F:nucleotidyltransferase activity"/>
    <property type="evidence" value="ECO:0007669"/>
    <property type="project" value="UniProtKB-KW"/>
</dbReference>
<evidence type="ECO:0000313" key="7">
    <source>
        <dbReference type="EMBL" id="CAF4240388.1"/>
    </source>
</evidence>
<reference evidence="7" key="1">
    <citation type="submission" date="2021-02" db="EMBL/GenBank/DDBJ databases">
        <authorList>
            <person name="Nowell W R."/>
        </authorList>
    </citation>
    <scope>NUCLEOTIDE SEQUENCE</scope>
</reference>
<dbReference type="EMBL" id="CAJOBB010010162">
    <property type="protein sequence ID" value="CAF4240388.1"/>
    <property type="molecule type" value="Genomic_DNA"/>
</dbReference>
<keyword evidence="4" id="KW-0548">Nucleotidyltransferase</keyword>
<keyword evidence="6" id="KW-0521">NADP</keyword>
<keyword evidence="6" id="KW-0520">NAD</keyword>
<evidence type="ECO:0000256" key="5">
    <source>
        <dbReference type="ARBA" id="ARBA00047597"/>
    </source>
</evidence>
<dbReference type="SUPFAM" id="SSF56399">
    <property type="entry name" value="ADP-ribosylation"/>
    <property type="match status" value="1"/>
</dbReference>
<accession>A0A820E2X3</accession>
<organism evidence="7 8">
    <name type="scientific">Adineta steineri</name>
    <dbReference type="NCBI Taxonomy" id="433720"/>
    <lineage>
        <taxon>Eukaryota</taxon>
        <taxon>Metazoa</taxon>
        <taxon>Spiralia</taxon>
        <taxon>Gnathifera</taxon>
        <taxon>Rotifera</taxon>
        <taxon>Eurotatoria</taxon>
        <taxon>Bdelloidea</taxon>
        <taxon>Adinetida</taxon>
        <taxon>Adinetidae</taxon>
        <taxon>Adineta</taxon>
    </lineage>
</organism>
<dbReference type="InterPro" id="IPR000768">
    <property type="entry name" value="ART"/>
</dbReference>
<keyword evidence="2 6" id="KW-0328">Glycosyltransferase</keyword>
<dbReference type="CDD" id="cd05819">
    <property type="entry name" value="NHL"/>
    <property type="match status" value="1"/>
</dbReference>
<dbReference type="PROSITE" id="PS51996">
    <property type="entry name" value="TR_MART"/>
    <property type="match status" value="1"/>
</dbReference>
<protein>
    <recommendedName>
        <fullName evidence="6">NAD(P)(+)--arginine ADP-ribosyltransferase</fullName>
        <ecNumber evidence="6">2.4.2.31</ecNumber>
    </recommendedName>
    <alternativeName>
        <fullName evidence="6">Mono(ADP-ribosyl)transferase</fullName>
    </alternativeName>
</protein>